<protein>
    <submittedName>
        <fullName evidence="1">Uncharacterized protein</fullName>
    </submittedName>
</protein>
<name>U6F506_LACHE</name>
<evidence type="ECO:0000313" key="1">
    <source>
        <dbReference type="EMBL" id="CDI59046.1"/>
    </source>
</evidence>
<sequence length="52" mass="6367">MFFNPFKNFSKIHKESKELKSKVTHEQERIAKEHERLLIEYEKAKAQYKSKN</sequence>
<dbReference type="Proteomes" id="UP000017248">
    <property type="component" value="Unassembled WGS sequence"/>
</dbReference>
<reference evidence="1" key="1">
    <citation type="submission" date="2013-09" db="EMBL/GenBank/DDBJ databases">
        <title>Draft Genome Sequence of five Lactobacillus helveticus strains CIRM-BIA 101T, 103, 104, 951 and 953 isolated from milk product.</title>
        <authorList>
            <person name="Valence F."/>
            <person name="Chuat V."/>
            <person name="Ma L."/>
            <person name="Creno S."/>
            <person name="Falentin H."/>
            <person name="Lortal S."/>
            <person name="Bizet C."/>
            <person name="Clermont D."/>
            <person name="Loux V."/>
            <person name="Bouchier C."/>
            <person name="Cousin S."/>
        </authorList>
    </citation>
    <scope>NUCLEOTIDE SEQUENCE [LARGE SCALE GENOMIC DNA]</scope>
    <source>
        <strain evidence="1">CIRM-BIA 951</strain>
    </source>
</reference>
<proteinExistence type="predicted"/>
<dbReference type="RefSeq" id="WP_023191178.1">
    <property type="nucleotide sequence ID" value="NZ_HG530883.1"/>
</dbReference>
<organism evidence="1 2">
    <name type="scientific">Lactobacillus helveticus CIRM-BIA 951</name>
    <dbReference type="NCBI Taxonomy" id="1226334"/>
    <lineage>
        <taxon>Bacteria</taxon>
        <taxon>Bacillati</taxon>
        <taxon>Bacillota</taxon>
        <taxon>Bacilli</taxon>
        <taxon>Lactobacillales</taxon>
        <taxon>Lactobacillaceae</taxon>
        <taxon>Lactobacillus</taxon>
    </lineage>
</organism>
<evidence type="ECO:0000313" key="2">
    <source>
        <dbReference type="Proteomes" id="UP000017248"/>
    </source>
</evidence>
<gene>
    <name evidence="1" type="ORF">LHCIRMBIA951_00483</name>
</gene>
<accession>U6F506</accession>
<dbReference type="EMBL" id="CBUK010000134">
    <property type="protein sequence ID" value="CDI59046.1"/>
    <property type="molecule type" value="Genomic_DNA"/>
</dbReference>
<keyword evidence="2" id="KW-1185">Reference proteome</keyword>
<dbReference type="AlphaFoldDB" id="U6F506"/>
<comment type="caution">
    <text evidence="1">The sequence shown here is derived from an EMBL/GenBank/DDBJ whole genome shotgun (WGS) entry which is preliminary data.</text>
</comment>
<dbReference type="HOGENOM" id="CLU_3081124_0_0_9"/>